<evidence type="ECO:0000256" key="1">
    <source>
        <dbReference type="SAM" id="MobiDB-lite"/>
    </source>
</evidence>
<protein>
    <submittedName>
        <fullName evidence="3">Uncharacterized protein</fullName>
    </submittedName>
</protein>
<feature type="transmembrane region" description="Helical" evidence="2">
    <location>
        <begin position="108"/>
        <end position="128"/>
    </location>
</feature>
<feature type="transmembrane region" description="Helical" evidence="2">
    <location>
        <begin position="166"/>
        <end position="186"/>
    </location>
</feature>
<proteinExistence type="predicted"/>
<keyword evidence="2" id="KW-0812">Transmembrane</keyword>
<feature type="transmembrane region" description="Helical" evidence="2">
    <location>
        <begin position="135"/>
        <end position="154"/>
    </location>
</feature>
<evidence type="ECO:0000313" key="4">
    <source>
        <dbReference type="Proteomes" id="UP000275076"/>
    </source>
</evidence>
<dbReference type="InterPro" id="IPR047928">
    <property type="entry name" value="Perm_prefix_1"/>
</dbReference>
<sequence length="287" mass="32416">MNRMEKHVNKVLDQMQSPPGEREDIKEELMSHLQAAKNHHMTQGASEEQAEQQAIEDFGHSDTIGHGLQETMYPYQRSLLYIIGIATLLFGAFFYINMTFVSGEDQPIWLLIQMIIGSAITLSAINIALTGHYYWSLNVIVLIAAMWNGINLSVVEQTPGRQTILFWIYLVIVVLLCTIFVIRNSYYSSDQTPTTKKRRNMMKISYIANVTFGIAICGAALFFAYIMMIFGGWNWSLIYPISSIIAWLIFFKFQMKLIQNRPLTAVAVGFGFLVFVGAAPFAIASAI</sequence>
<accession>A0A428MX24</accession>
<dbReference type="Proteomes" id="UP000275076">
    <property type="component" value="Unassembled WGS sequence"/>
</dbReference>
<feature type="transmembrane region" description="Helical" evidence="2">
    <location>
        <begin position="78"/>
        <end position="96"/>
    </location>
</feature>
<feature type="compositionally biased region" description="Basic and acidic residues" evidence="1">
    <location>
        <begin position="1"/>
        <end position="10"/>
    </location>
</feature>
<name>A0A428MX24_9BACI</name>
<dbReference type="EMBL" id="RBVX01000033">
    <property type="protein sequence ID" value="RSL30697.1"/>
    <property type="molecule type" value="Genomic_DNA"/>
</dbReference>
<evidence type="ECO:0000256" key="2">
    <source>
        <dbReference type="SAM" id="Phobius"/>
    </source>
</evidence>
<dbReference type="AlphaFoldDB" id="A0A428MX24"/>
<keyword evidence="2" id="KW-1133">Transmembrane helix</keyword>
<dbReference type="NCBIfam" id="NF038403">
    <property type="entry name" value="perm_prefix_1"/>
    <property type="match status" value="1"/>
</dbReference>
<comment type="caution">
    <text evidence="3">The sequence shown here is derived from an EMBL/GenBank/DDBJ whole genome shotgun (WGS) entry which is preliminary data.</text>
</comment>
<feature type="transmembrane region" description="Helical" evidence="2">
    <location>
        <begin position="233"/>
        <end position="251"/>
    </location>
</feature>
<evidence type="ECO:0000313" key="3">
    <source>
        <dbReference type="EMBL" id="RSL30697.1"/>
    </source>
</evidence>
<feature type="region of interest" description="Disordered" evidence="1">
    <location>
        <begin position="1"/>
        <end position="24"/>
    </location>
</feature>
<keyword evidence="4" id="KW-1185">Reference proteome</keyword>
<feature type="transmembrane region" description="Helical" evidence="2">
    <location>
        <begin position="206"/>
        <end position="227"/>
    </location>
</feature>
<feature type="transmembrane region" description="Helical" evidence="2">
    <location>
        <begin position="263"/>
        <end position="283"/>
    </location>
</feature>
<dbReference type="OrthoDB" id="2435931at2"/>
<gene>
    <name evidence="3" type="ORF">D7Z54_24685</name>
</gene>
<reference evidence="3 4" key="1">
    <citation type="submission" date="2018-10" db="EMBL/GenBank/DDBJ databases">
        <title>Draft genome sequence of Bacillus salarius IM0101, isolated from a hypersaline soil in Inner Mongolia, China.</title>
        <authorList>
            <person name="Yamprayoonswat W."/>
            <person name="Boonvisut S."/>
            <person name="Jumpathong W."/>
            <person name="Sittihan S."/>
            <person name="Ruangsuj P."/>
            <person name="Wanthongcharoen S."/>
            <person name="Thongpramul N."/>
            <person name="Pimmason S."/>
            <person name="Yu B."/>
            <person name="Yasawong M."/>
        </authorList>
    </citation>
    <scope>NUCLEOTIDE SEQUENCE [LARGE SCALE GENOMIC DNA]</scope>
    <source>
        <strain evidence="3 4">IM0101</strain>
    </source>
</reference>
<keyword evidence="2" id="KW-0472">Membrane</keyword>
<organism evidence="3 4">
    <name type="scientific">Salibacterium salarium</name>
    <dbReference type="NCBI Taxonomy" id="284579"/>
    <lineage>
        <taxon>Bacteria</taxon>
        <taxon>Bacillati</taxon>
        <taxon>Bacillota</taxon>
        <taxon>Bacilli</taxon>
        <taxon>Bacillales</taxon>
        <taxon>Bacillaceae</taxon>
    </lineage>
</organism>
<dbReference type="RefSeq" id="WP_125560108.1">
    <property type="nucleotide sequence ID" value="NZ_RBVX01000033.1"/>
</dbReference>